<dbReference type="AlphaFoldDB" id="A0A371DQD2"/>
<feature type="domain" description="Oxidoreductase-like" evidence="2">
    <location>
        <begin position="131"/>
        <end position="175"/>
    </location>
</feature>
<protein>
    <recommendedName>
        <fullName evidence="2">Oxidoreductase-like domain-containing protein</fullName>
    </recommendedName>
</protein>
<keyword evidence="4" id="KW-1185">Reference proteome</keyword>
<feature type="region of interest" description="Disordered" evidence="1">
    <location>
        <begin position="92"/>
        <end position="128"/>
    </location>
</feature>
<evidence type="ECO:0000256" key="1">
    <source>
        <dbReference type="SAM" id="MobiDB-lite"/>
    </source>
</evidence>
<dbReference type="EMBL" id="KZ857384">
    <property type="protein sequence ID" value="RDX54714.1"/>
    <property type="molecule type" value="Genomic_DNA"/>
</dbReference>
<reference evidence="3 4" key="1">
    <citation type="journal article" date="2018" name="Biotechnol. Biofuels">
        <title>Integrative visual omics of the white-rot fungus Polyporus brumalis exposes the biotechnological potential of its oxidative enzymes for delignifying raw plant biomass.</title>
        <authorList>
            <person name="Miyauchi S."/>
            <person name="Rancon A."/>
            <person name="Drula E."/>
            <person name="Hage H."/>
            <person name="Chaduli D."/>
            <person name="Favel A."/>
            <person name="Grisel S."/>
            <person name="Henrissat B."/>
            <person name="Herpoel-Gimbert I."/>
            <person name="Ruiz-Duenas F.J."/>
            <person name="Chevret D."/>
            <person name="Hainaut M."/>
            <person name="Lin J."/>
            <person name="Wang M."/>
            <person name="Pangilinan J."/>
            <person name="Lipzen A."/>
            <person name="Lesage-Meessen L."/>
            <person name="Navarro D."/>
            <person name="Riley R."/>
            <person name="Grigoriev I.V."/>
            <person name="Zhou S."/>
            <person name="Raouche S."/>
            <person name="Rosso M.N."/>
        </authorList>
    </citation>
    <scope>NUCLEOTIDE SEQUENCE [LARGE SCALE GENOMIC DNA]</scope>
    <source>
        <strain evidence="3 4">BRFM 1820</strain>
    </source>
</reference>
<evidence type="ECO:0000313" key="4">
    <source>
        <dbReference type="Proteomes" id="UP000256964"/>
    </source>
</evidence>
<feature type="region of interest" description="Disordered" evidence="1">
    <location>
        <begin position="185"/>
        <end position="208"/>
    </location>
</feature>
<feature type="region of interest" description="Disordered" evidence="1">
    <location>
        <begin position="223"/>
        <end position="244"/>
    </location>
</feature>
<evidence type="ECO:0000259" key="2">
    <source>
        <dbReference type="Pfam" id="PF09791"/>
    </source>
</evidence>
<proteinExistence type="predicted"/>
<dbReference type="PANTHER" id="PTHR21193:SF3">
    <property type="entry name" value="OXIDOREDUCTASE-LIKE DOMAIN-CONTAINING PROTEIN 1"/>
    <property type="match status" value="1"/>
</dbReference>
<dbReference type="GO" id="GO:0005739">
    <property type="term" value="C:mitochondrion"/>
    <property type="evidence" value="ECO:0007669"/>
    <property type="project" value="TreeGrafter"/>
</dbReference>
<sequence length="244" mass="27122">MSLHRLTRALATQPRHSVCSIACIPSHNLRARCLATSTPPGPLNDPQSSPSHAPTLDAQQLSHLKHPKRGGRNLTRRYKRLERSLRGKNVYGREIESLQRSGEVTDPAPYTSEEKTQQANSSTGRSERRIFRGFVVPEAPKPPAEDECCMSGCAVCVYDLYDEAREDYIKAVDHLRSELKKLSVPESEWPADVRPDWKGGQTSPVSRPDVVYNAFEQLERALKAKREKGAQPPVPSVSAQSSEG</sequence>
<dbReference type="InterPro" id="IPR019180">
    <property type="entry name" value="Oxidoreductase-like_N"/>
</dbReference>
<feature type="compositionally biased region" description="Polar residues" evidence="1">
    <location>
        <begin position="45"/>
        <end position="55"/>
    </location>
</feature>
<dbReference type="PANTHER" id="PTHR21193">
    <property type="entry name" value="OXIDOREDUCTASE-LIKE DOMAIN-CONTAINING PROTEIN 1"/>
    <property type="match status" value="1"/>
</dbReference>
<name>A0A371DQD2_9APHY</name>
<organism evidence="3 4">
    <name type="scientific">Lentinus brumalis</name>
    <dbReference type="NCBI Taxonomy" id="2498619"/>
    <lineage>
        <taxon>Eukaryota</taxon>
        <taxon>Fungi</taxon>
        <taxon>Dikarya</taxon>
        <taxon>Basidiomycota</taxon>
        <taxon>Agaricomycotina</taxon>
        <taxon>Agaricomycetes</taxon>
        <taxon>Polyporales</taxon>
        <taxon>Polyporaceae</taxon>
        <taxon>Lentinus</taxon>
    </lineage>
</organism>
<dbReference type="Pfam" id="PF09791">
    <property type="entry name" value="Oxidored-like"/>
    <property type="match status" value="1"/>
</dbReference>
<evidence type="ECO:0000313" key="3">
    <source>
        <dbReference type="EMBL" id="RDX54714.1"/>
    </source>
</evidence>
<dbReference type="OrthoDB" id="10064411at2759"/>
<dbReference type="Proteomes" id="UP000256964">
    <property type="component" value="Unassembled WGS sequence"/>
</dbReference>
<feature type="region of interest" description="Disordered" evidence="1">
    <location>
        <begin position="35"/>
        <end position="55"/>
    </location>
</feature>
<gene>
    <name evidence="3" type="ORF">OH76DRAFT_1373617</name>
</gene>
<dbReference type="STRING" id="139420.A0A371DQD2"/>
<dbReference type="InterPro" id="IPR039251">
    <property type="entry name" value="OXLD1"/>
</dbReference>
<accession>A0A371DQD2</accession>